<dbReference type="EMBL" id="MN395285">
    <property type="protein sequence ID" value="QHB49660.1"/>
    <property type="molecule type" value="Genomic_DNA"/>
</dbReference>
<sequence>MPKWIASKIARIAKTDQGYTGIVTPSKRNGVTAMKIKITKIDTLNGEGSITLEECGLKIGDVLDVDGHFNDGSYCVIAPRNSEFIQAGDNISVSADECEVVEE</sequence>
<accession>A0A6B9LQH2</accession>
<organism evidence="1 2">
    <name type="scientific">Klebsiella phage PhiKpNIH-10</name>
    <dbReference type="NCBI Taxonomy" id="2689113"/>
    <lineage>
        <taxon>Viruses</taxon>
        <taxon>Duplodnaviria</taxon>
        <taxon>Heunggongvirae</taxon>
        <taxon>Uroviricota</taxon>
        <taxon>Caudoviricetes</taxon>
        <taxon>Drexlerviridae</taxon>
        <taxon>Webervirus</taxon>
        <taxon>Webervirus mezzogao</taxon>
    </lineage>
</organism>
<name>A0A6B9LQH2_9CAUD</name>
<evidence type="ECO:0000313" key="2">
    <source>
        <dbReference type="Proteomes" id="UP000464707"/>
    </source>
</evidence>
<protein>
    <submittedName>
        <fullName evidence="1">Uncharacterized protein</fullName>
    </submittedName>
</protein>
<proteinExistence type="predicted"/>
<dbReference type="Proteomes" id="UP000464707">
    <property type="component" value="Segment"/>
</dbReference>
<evidence type="ECO:0000313" key="1">
    <source>
        <dbReference type="EMBL" id="QHB49660.1"/>
    </source>
</evidence>
<reference evidence="1 2" key="1">
    <citation type="submission" date="2019-08" db="EMBL/GenBank/DDBJ databases">
        <title>Phage resistance in multidrug-resistant Klebsiella pneumoniae ST258 evolves via diverse mutations that culminate in impaired adsorption.</title>
        <authorList>
            <person name="Hesse S.E."/>
            <person name="Rajaure M."/>
            <person name="Wall E.A."/>
            <person name="Bliskovsky V.V."/>
            <person name="Gottesman S."/>
            <person name="Adhya S."/>
        </authorList>
    </citation>
    <scope>NUCLEOTIDE SEQUENCE [LARGE SCALE GENOMIC DNA]</scope>
</reference>